<keyword evidence="2" id="KW-0732">Signal</keyword>
<evidence type="ECO:0000256" key="3">
    <source>
        <dbReference type="ARBA" id="ARBA00022801"/>
    </source>
</evidence>
<dbReference type="Proteomes" id="UP000560658">
    <property type="component" value="Unassembled WGS sequence"/>
</dbReference>
<dbReference type="Gene3D" id="3.20.20.370">
    <property type="entry name" value="Glycoside hydrolase/deacetylase"/>
    <property type="match status" value="1"/>
</dbReference>
<dbReference type="Pfam" id="PF03629">
    <property type="entry name" value="SASA"/>
    <property type="match status" value="1"/>
</dbReference>
<sequence length="601" mass="68173">MKHRVLILLIFLIGNCQLGILHAQSHVLITAGQSNTDGRVNNRLLPGYMKALATDTVGFTTGAYRFCKISQNRGDGQFIPYFPKGRLTDGLWAYDAVTYYLLEEALQEEFYVVKYAVGGTSIQYPNDSAKGRYWSANADWLARTASYEKGGRSLLLSFTDAIDEAIDRTLSKLEGGYTIDAFLWHQGESDDRYEKKYYENLKAVVAYVRRHLTEKTGKDYMRLPFIFGSIPHANRHYKPLVDAAMRRIAEEDPNAYLIDMSEGELQGDRTHFNEKGAEYLGREMYKVLSKIQNSDKSGFRVAKYRGDKAAAISYTFDDGLEEHATLVAPMFEKLGFKGTFWINGNTIRQWETNPEAMREAGKPRMDWAQLQQLATAGHEVSNHGWAHQSLPRLHGEALRYEIQHNDTAIFSRTGVFPRTFCYPGNAKSDTSVMVASQGRIATRLLQFSVGGKSTHANLEKRVDDLLAAEDWGVTMTHGITYGYDHFSDAEIFWEHLRKVKAQEDKIWVGTFREVAAYIREQKAITYEVVKTAKGFTVLPELKLDASLFTEPLTAVIELDNNRKLTVRQGRRKLKVQILPGKALFDFDPFGGAIHVEMQKNN</sequence>
<reference evidence="6" key="1">
    <citation type="submission" date="2020-08" db="EMBL/GenBank/DDBJ databases">
        <title>Genomic Encyclopedia of Type Strains, Phase IV (KMG-IV): sequencing the most valuable type-strain genomes for metagenomic binning, comparative biology and taxonomic classification.</title>
        <authorList>
            <person name="Goeker M."/>
        </authorList>
    </citation>
    <scope>NUCLEOTIDE SEQUENCE [LARGE SCALE GENOMIC DNA]</scope>
    <source>
        <strain evidence="6">DSM 105720</strain>
    </source>
</reference>
<protein>
    <submittedName>
        <fullName evidence="6">Peptidoglycan/xylan/chitin deacetylase (PgdA/CDA1 family)</fullName>
    </submittedName>
</protein>
<dbReference type="InterPro" id="IPR005181">
    <property type="entry name" value="SASA"/>
</dbReference>
<evidence type="ECO:0000259" key="5">
    <source>
        <dbReference type="PROSITE" id="PS51677"/>
    </source>
</evidence>
<dbReference type="RefSeq" id="WP_244978091.1">
    <property type="nucleotide sequence ID" value="NZ_JACIER010000008.1"/>
</dbReference>
<dbReference type="GO" id="GO:0016788">
    <property type="term" value="F:hydrolase activity, acting on ester bonds"/>
    <property type="evidence" value="ECO:0007669"/>
    <property type="project" value="UniProtKB-ARBA"/>
</dbReference>
<keyword evidence="1" id="KW-0479">Metal-binding</keyword>
<keyword evidence="7" id="KW-1185">Reference proteome</keyword>
<gene>
    <name evidence="6" type="ORF">GGR06_002260</name>
</gene>
<dbReference type="SUPFAM" id="SSF88713">
    <property type="entry name" value="Glycoside hydrolase/deacetylase"/>
    <property type="match status" value="1"/>
</dbReference>
<dbReference type="PANTHER" id="PTHR46471">
    <property type="entry name" value="CHITIN DEACETYLASE"/>
    <property type="match status" value="1"/>
</dbReference>
<dbReference type="SUPFAM" id="SSF52266">
    <property type="entry name" value="SGNH hydrolase"/>
    <property type="match status" value="1"/>
</dbReference>
<evidence type="ECO:0000313" key="6">
    <source>
        <dbReference type="EMBL" id="MBB4044466.1"/>
    </source>
</evidence>
<dbReference type="PROSITE" id="PS51677">
    <property type="entry name" value="NODB"/>
    <property type="match status" value="1"/>
</dbReference>
<dbReference type="GO" id="GO:0046872">
    <property type="term" value="F:metal ion binding"/>
    <property type="evidence" value="ECO:0007669"/>
    <property type="project" value="UniProtKB-KW"/>
</dbReference>
<evidence type="ECO:0000313" key="7">
    <source>
        <dbReference type="Proteomes" id="UP000560658"/>
    </source>
</evidence>
<dbReference type="InterPro" id="IPR036514">
    <property type="entry name" value="SGNH_hydro_sf"/>
</dbReference>
<dbReference type="EMBL" id="JACIER010000008">
    <property type="protein sequence ID" value="MBB4044466.1"/>
    <property type="molecule type" value="Genomic_DNA"/>
</dbReference>
<dbReference type="AlphaFoldDB" id="A0A840CYQ3"/>
<dbReference type="GO" id="GO:0016810">
    <property type="term" value="F:hydrolase activity, acting on carbon-nitrogen (but not peptide) bonds"/>
    <property type="evidence" value="ECO:0007669"/>
    <property type="project" value="InterPro"/>
</dbReference>
<dbReference type="CDD" id="cd10918">
    <property type="entry name" value="CE4_NodB_like_5s_6s"/>
    <property type="match status" value="1"/>
</dbReference>
<dbReference type="InterPro" id="IPR002509">
    <property type="entry name" value="NODB_dom"/>
</dbReference>
<keyword evidence="4" id="KW-0119">Carbohydrate metabolism</keyword>
<feature type="domain" description="NodB homology" evidence="5">
    <location>
        <begin position="310"/>
        <end position="601"/>
    </location>
</feature>
<evidence type="ECO:0000256" key="2">
    <source>
        <dbReference type="ARBA" id="ARBA00022729"/>
    </source>
</evidence>
<comment type="caution">
    <text evidence="6">The sequence shown here is derived from an EMBL/GenBank/DDBJ whole genome shotgun (WGS) entry which is preliminary data.</text>
</comment>
<proteinExistence type="predicted"/>
<dbReference type="InterPro" id="IPR011330">
    <property type="entry name" value="Glyco_hydro/deAcase_b/a-brl"/>
</dbReference>
<dbReference type="PANTHER" id="PTHR46471:SF2">
    <property type="entry name" value="CHITIN DEACETYLASE-RELATED"/>
    <property type="match status" value="1"/>
</dbReference>
<evidence type="ECO:0000256" key="1">
    <source>
        <dbReference type="ARBA" id="ARBA00022723"/>
    </source>
</evidence>
<name>A0A840CYQ3_9BACE</name>
<dbReference type="GO" id="GO:0005975">
    <property type="term" value="P:carbohydrate metabolic process"/>
    <property type="evidence" value="ECO:0007669"/>
    <property type="project" value="InterPro"/>
</dbReference>
<dbReference type="Pfam" id="PF01522">
    <property type="entry name" value="Polysacc_deac_1"/>
    <property type="match status" value="1"/>
</dbReference>
<keyword evidence="3" id="KW-0378">Hydrolase</keyword>
<dbReference type="Gene3D" id="3.40.50.1110">
    <property type="entry name" value="SGNH hydrolase"/>
    <property type="match status" value="1"/>
</dbReference>
<evidence type="ECO:0000256" key="4">
    <source>
        <dbReference type="ARBA" id="ARBA00023277"/>
    </source>
</evidence>
<accession>A0A840CYQ3</accession>
<organism evidence="6 7">
    <name type="scientific">Bacteroides reticulotermitis</name>
    <dbReference type="NCBI Taxonomy" id="1133319"/>
    <lineage>
        <taxon>Bacteria</taxon>
        <taxon>Pseudomonadati</taxon>
        <taxon>Bacteroidota</taxon>
        <taxon>Bacteroidia</taxon>
        <taxon>Bacteroidales</taxon>
        <taxon>Bacteroidaceae</taxon>
        <taxon>Bacteroides</taxon>
    </lineage>
</organism>